<evidence type="ECO:0000313" key="1">
    <source>
        <dbReference type="EMBL" id="MPM84207.1"/>
    </source>
</evidence>
<proteinExistence type="predicted"/>
<accession>A0A645D4T3</accession>
<comment type="caution">
    <text evidence="1">The sequence shown here is derived from an EMBL/GenBank/DDBJ whole genome shotgun (WGS) entry which is preliminary data.</text>
</comment>
<dbReference type="AlphaFoldDB" id="A0A645D4T3"/>
<name>A0A645D4T3_9ZZZZ</name>
<sequence>MISRIVGVYPEVINENLSFFDPMVNMDYQYNLMSLVSQIEEYIAEIENSRSNVAPKKMITKKALEKYESIGDFVYQKMTIGGIVDRNIVLTDIELRELKKLIANEQLNRRSLKKKGK</sequence>
<dbReference type="EMBL" id="VSSQ01032816">
    <property type="protein sequence ID" value="MPM84207.1"/>
    <property type="molecule type" value="Genomic_DNA"/>
</dbReference>
<reference evidence="1" key="1">
    <citation type="submission" date="2019-08" db="EMBL/GenBank/DDBJ databases">
        <authorList>
            <person name="Kucharzyk K."/>
            <person name="Murdoch R.W."/>
            <person name="Higgins S."/>
            <person name="Loffler F."/>
        </authorList>
    </citation>
    <scope>NUCLEOTIDE SEQUENCE</scope>
</reference>
<gene>
    <name evidence="1" type="ORF">SDC9_131278</name>
</gene>
<organism evidence="1">
    <name type="scientific">bioreactor metagenome</name>
    <dbReference type="NCBI Taxonomy" id="1076179"/>
    <lineage>
        <taxon>unclassified sequences</taxon>
        <taxon>metagenomes</taxon>
        <taxon>ecological metagenomes</taxon>
    </lineage>
</organism>
<protein>
    <submittedName>
        <fullName evidence="1">Uncharacterized protein</fullName>
    </submittedName>
</protein>